<dbReference type="Proteomes" id="UP001225378">
    <property type="component" value="Chromosome"/>
</dbReference>
<protein>
    <submittedName>
        <fullName evidence="3">DUF3014 domain-containing protein</fullName>
    </submittedName>
</protein>
<evidence type="ECO:0000256" key="2">
    <source>
        <dbReference type="SAM" id="Phobius"/>
    </source>
</evidence>
<dbReference type="KEGG" id="mech:Q9L42_002280"/>
<feature type="transmembrane region" description="Helical" evidence="2">
    <location>
        <begin position="12"/>
        <end position="32"/>
    </location>
</feature>
<keyword evidence="2" id="KW-1133">Transmembrane helix</keyword>
<dbReference type="Pfam" id="PF11219">
    <property type="entry name" value="DUF3014"/>
    <property type="match status" value="1"/>
</dbReference>
<dbReference type="InterPro" id="IPR021382">
    <property type="entry name" value="DUF3014"/>
</dbReference>
<organism evidence="3 4">
    <name type="scientific">Methylomarinum roseum</name>
    <dbReference type="NCBI Taxonomy" id="3067653"/>
    <lineage>
        <taxon>Bacteria</taxon>
        <taxon>Pseudomonadati</taxon>
        <taxon>Pseudomonadota</taxon>
        <taxon>Gammaproteobacteria</taxon>
        <taxon>Methylococcales</taxon>
        <taxon>Methylococcaceae</taxon>
        <taxon>Methylomarinum</taxon>
    </lineage>
</organism>
<dbReference type="AlphaFoldDB" id="A0AAU7NVD3"/>
<reference evidence="3 4" key="1">
    <citation type="journal article" date="2024" name="Microbiology">
        <title>Methylomarinum rosea sp. nov., a novel halophilic methanotrophic bacterium from the hypersaline Lake Elton.</title>
        <authorList>
            <person name="Suleimanov R.Z."/>
            <person name="Oshkin I.Y."/>
            <person name="Danilova O.V."/>
            <person name="Suzina N.E."/>
            <person name="Dedysh S.N."/>
        </authorList>
    </citation>
    <scope>NUCLEOTIDE SEQUENCE [LARGE SCALE GENOMIC DNA]</scope>
    <source>
        <strain evidence="3 4">Ch1-1</strain>
    </source>
</reference>
<feature type="region of interest" description="Disordered" evidence="1">
    <location>
        <begin position="39"/>
        <end position="70"/>
    </location>
</feature>
<evidence type="ECO:0000256" key="1">
    <source>
        <dbReference type="SAM" id="MobiDB-lite"/>
    </source>
</evidence>
<evidence type="ECO:0000313" key="4">
    <source>
        <dbReference type="Proteomes" id="UP001225378"/>
    </source>
</evidence>
<proteinExistence type="predicted"/>
<dbReference type="EMBL" id="CP157743">
    <property type="protein sequence ID" value="XBS20971.1"/>
    <property type="molecule type" value="Genomic_DNA"/>
</dbReference>
<dbReference type="RefSeq" id="WP_349431818.1">
    <property type="nucleotide sequence ID" value="NZ_CP157743.1"/>
</dbReference>
<keyword evidence="4" id="KW-1185">Reference proteome</keyword>
<name>A0AAU7NVD3_9GAMM</name>
<evidence type="ECO:0000313" key="3">
    <source>
        <dbReference type="EMBL" id="XBS20971.1"/>
    </source>
</evidence>
<feature type="compositionally biased region" description="Basic and acidic residues" evidence="1">
    <location>
        <begin position="39"/>
        <end position="56"/>
    </location>
</feature>
<keyword evidence="2" id="KW-0812">Transmembrane</keyword>
<keyword evidence="2" id="KW-0472">Membrane</keyword>
<sequence>MGRYDEPTRKTPWPFFIGLVAVVVAVVALLMVRDDGEDRPREENRELVLPEAEMKPEQAASGLPDERLSADRRPPFEAADREDVAIPPTPEKAEALPALEDSDALFRREMLALSGGFADQLQEELLIRKYLWVINDFSQGQRLAKHMSFLALQQPFVAEKDEQGLFIAERSYRRYDRLARAFAAIDVEAAMNSYQKLRPLLQQVYQEFAYPQHYQLEDLFKKAAAEMIAAPAIDGRVALVRKSVRYQFADQDLEALSPVQKQMLRMGPENTRIIQQKLRELVQALVALQGE</sequence>
<gene>
    <name evidence="3" type="ORF">Q9L42_002280</name>
</gene>
<accession>A0AAU7NVD3</accession>